<dbReference type="Pfam" id="PF21091">
    <property type="entry name" value="SPT16_C"/>
    <property type="match status" value="1"/>
</dbReference>
<dbReference type="SUPFAM" id="SSF55920">
    <property type="entry name" value="Creatinase/aminopeptidase"/>
    <property type="match status" value="1"/>
</dbReference>
<feature type="coiled-coil region" evidence="11">
    <location>
        <begin position="620"/>
        <end position="647"/>
    </location>
</feature>
<evidence type="ECO:0000256" key="6">
    <source>
        <dbReference type="ARBA" id="ARBA00023054"/>
    </source>
</evidence>
<dbReference type="InterPro" id="IPR013719">
    <property type="entry name" value="RTT106/SPT16-like_middle_dom"/>
</dbReference>
<dbReference type="InterPro" id="IPR029148">
    <property type="entry name" value="FACT-SPT16_Nlobe"/>
</dbReference>
<evidence type="ECO:0000256" key="10">
    <source>
        <dbReference type="RuleBase" id="RU367052"/>
    </source>
</evidence>
<comment type="function">
    <text evidence="10">Component of the FACT complex, a general chromatin factor that acts to reorganize nucleosomes. The FACT complex is involved in multiple processes that require DNA as a template such as mRNA elongation, DNA replication and DNA repair. During transcription elongation the FACT complex acts as a histone chaperone that both destabilizes and restores nucleosomal structure. It facilitates the passage of RNA polymerase II and transcription by promoting the dissociation of one histone H2A-H2B dimer from the nucleosome, then subsequently promotes the reestablishment of the nucleosome following the passage of RNA polymerase II.</text>
</comment>
<dbReference type="SMART" id="SM01285">
    <property type="entry name" value="FACT-Spt16_Nlob"/>
    <property type="match status" value="1"/>
</dbReference>
<dbReference type="FunFam" id="2.30.29.150:FF:000003">
    <property type="entry name" value="FACT complex subunit SPT16"/>
    <property type="match status" value="1"/>
</dbReference>
<evidence type="ECO:0000256" key="3">
    <source>
        <dbReference type="ARBA" id="ARBA00022705"/>
    </source>
</evidence>
<keyword evidence="6 11" id="KW-0175">Coiled coil</keyword>
<proteinExistence type="inferred from homology"/>
<dbReference type="AlphaFoldDB" id="A0A6V7U2F7"/>
<keyword evidence="2 10" id="KW-0158">Chromosome</keyword>
<keyword evidence="4 10" id="KW-0227">DNA damage</keyword>
<evidence type="ECO:0000256" key="4">
    <source>
        <dbReference type="ARBA" id="ARBA00022763"/>
    </source>
</evidence>
<evidence type="ECO:0000256" key="2">
    <source>
        <dbReference type="ARBA" id="ARBA00022454"/>
    </source>
</evidence>
<feature type="compositionally biased region" description="Basic and acidic residues" evidence="12">
    <location>
        <begin position="441"/>
        <end position="451"/>
    </location>
</feature>
<dbReference type="GO" id="GO:0006281">
    <property type="term" value="P:DNA repair"/>
    <property type="evidence" value="ECO:0007669"/>
    <property type="project" value="UniProtKB-UniRule"/>
</dbReference>
<keyword evidence="8 10" id="KW-0234">DNA repair</keyword>
<dbReference type="Gene3D" id="2.30.29.30">
    <property type="entry name" value="Pleckstrin-homology domain (PH domain)/Phosphotyrosine-binding domain (PTB)"/>
    <property type="match status" value="1"/>
</dbReference>
<evidence type="ECO:0000259" key="14">
    <source>
        <dbReference type="SMART" id="SM01286"/>
    </source>
</evidence>
<evidence type="ECO:0000313" key="17">
    <source>
        <dbReference type="Proteomes" id="UP000580250"/>
    </source>
</evidence>
<evidence type="ECO:0000313" key="16">
    <source>
        <dbReference type="EMBL" id="CAD2143336.1"/>
    </source>
</evidence>
<evidence type="ECO:0000259" key="13">
    <source>
        <dbReference type="SMART" id="SM01285"/>
    </source>
</evidence>
<feature type="compositionally biased region" description="Acidic residues" evidence="12">
    <location>
        <begin position="931"/>
        <end position="944"/>
    </location>
</feature>
<evidence type="ECO:0000256" key="7">
    <source>
        <dbReference type="ARBA" id="ARBA00023163"/>
    </source>
</evidence>
<feature type="compositionally biased region" description="Basic residues" evidence="12">
    <location>
        <begin position="1012"/>
        <end position="1032"/>
    </location>
</feature>
<dbReference type="SMART" id="SM01287">
    <property type="entry name" value="Rtt106"/>
    <property type="match status" value="1"/>
</dbReference>
<dbReference type="GO" id="GO:0006260">
    <property type="term" value="P:DNA replication"/>
    <property type="evidence" value="ECO:0007669"/>
    <property type="project" value="UniProtKB-KW"/>
</dbReference>
<dbReference type="InterPro" id="IPR013953">
    <property type="entry name" value="FACT_SPT16_M"/>
</dbReference>
<reference evidence="16 17" key="1">
    <citation type="submission" date="2020-08" db="EMBL/GenBank/DDBJ databases">
        <authorList>
            <person name="Koutsovoulos G."/>
            <person name="Danchin GJ E."/>
        </authorList>
    </citation>
    <scope>NUCLEOTIDE SEQUENCE [LARGE SCALE GENOMIC DNA]</scope>
</reference>
<dbReference type="Gene3D" id="2.30.29.150">
    <property type="match status" value="1"/>
</dbReference>
<dbReference type="InterPro" id="IPR048969">
    <property type="entry name" value="FACT_SPT16_C"/>
</dbReference>
<dbReference type="PANTHER" id="PTHR13980">
    <property type="entry name" value="CDC68 RELATED"/>
    <property type="match status" value="1"/>
</dbReference>
<keyword evidence="7 10" id="KW-0804">Transcription</keyword>
<evidence type="ECO:0000256" key="8">
    <source>
        <dbReference type="ARBA" id="ARBA00023204"/>
    </source>
</evidence>
<dbReference type="Gene3D" id="3.40.350.10">
    <property type="entry name" value="Creatinase/prolidase N-terminal domain"/>
    <property type="match status" value="1"/>
</dbReference>
<keyword evidence="5 10" id="KW-0805">Transcription regulation</keyword>
<dbReference type="InterPro" id="IPR000994">
    <property type="entry name" value="Pept_M24"/>
</dbReference>
<dbReference type="Pfam" id="PF24824">
    <property type="entry name" value="PH_SPT16"/>
    <property type="match status" value="1"/>
</dbReference>
<feature type="region of interest" description="Disordered" evidence="12">
    <location>
        <begin position="441"/>
        <end position="523"/>
    </location>
</feature>
<feature type="compositionally biased region" description="Acidic residues" evidence="12">
    <location>
        <begin position="952"/>
        <end position="986"/>
    </location>
</feature>
<dbReference type="EMBL" id="CAJEWN010000031">
    <property type="protein sequence ID" value="CAD2143336.1"/>
    <property type="molecule type" value="Genomic_DNA"/>
</dbReference>
<dbReference type="SMART" id="SM01286">
    <property type="entry name" value="SPT16"/>
    <property type="match status" value="1"/>
</dbReference>
<comment type="subunit">
    <text evidence="10">Component of the FACT complex.</text>
</comment>
<evidence type="ECO:0000256" key="5">
    <source>
        <dbReference type="ARBA" id="ARBA00023015"/>
    </source>
</evidence>
<feature type="region of interest" description="Disordered" evidence="12">
    <location>
        <begin position="928"/>
        <end position="1032"/>
    </location>
</feature>
<dbReference type="Gene3D" id="2.30.29.210">
    <property type="entry name" value="FACT complex subunit Spt16p/Cdc68p"/>
    <property type="match status" value="1"/>
</dbReference>
<dbReference type="GO" id="GO:0035101">
    <property type="term" value="C:FACT complex"/>
    <property type="evidence" value="ECO:0007669"/>
    <property type="project" value="UniProtKB-UniRule"/>
</dbReference>
<dbReference type="InterPro" id="IPR011993">
    <property type="entry name" value="PH-like_dom_sf"/>
</dbReference>
<protein>
    <recommendedName>
        <fullName evidence="10">FACT complex subunit</fullName>
    </recommendedName>
</protein>
<keyword evidence="3 10" id="KW-0235">DNA replication</keyword>
<dbReference type="FunFam" id="2.30.29.210:FF:000001">
    <property type="entry name" value="FACT complex subunit spt16"/>
    <property type="match status" value="1"/>
</dbReference>
<evidence type="ECO:0000256" key="11">
    <source>
        <dbReference type="SAM" id="Coils"/>
    </source>
</evidence>
<dbReference type="SUPFAM" id="SSF50729">
    <property type="entry name" value="PH domain-like"/>
    <property type="match status" value="1"/>
</dbReference>
<dbReference type="GO" id="GO:0032786">
    <property type="term" value="P:positive regulation of DNA-templated transcription, elongation"/>
    <property type="evidence" value="ECO:0007669"/>
    <property type="project" value="UniProtKB-ARBA"/>
</dbReference>
<dbReference type="PANTHER" id="PTHR13980:SF15">
    <property type="entry name" value="FACT COMPLEX SUBUNIT SPT16"/>
    <property type="match status" value="1"/>
</dbReference>
<name>A0A6V7U2F7_MELEN</name>
<dbReference type="FunFam" id="2.30.29.30:FF:000017">
    <property type="entry name" value="FACT complex subunit SPT16"/>
    <property type="match status" value="1"/>
</dbReference>
<evidence type="ECO:0000259" key="15">
    <source>
        <dbReference type="SMART" id="SM01287"/>
    </source>
</evidence>
<dbReference type="InterPro" id="IPR056595">
    <property type="entry name" value="Fact-SPT16_PH"/>
</dbReference>
<dbReference type="Pfam" id="PF08644">
    <property type="entry name" value="SPT16"/>
    <property type="match status" value="1"/>
</dbReference>
<dbReference type="Proteomes" id="UP000580250">
    <property type="component" value="Unassembled WGS sequence"/>
</dbReference>
<comment type="caution">
    <text evidence="16">The sequence shown here is derived from an EMBL/GenBank/DDBJ whole genome shotgun (WGS) entry which is preliminary data.</text>
</comment>
<gene>
    <name evidence="16" type="ORF">MENT_LOCUS7567</name>
</gene>
<dbReference type="OrthoDB" id="10251642at2759"/>
<accession>A0A6V7U2F7</accession>
<dbReference type="Pfam" id="PF14826">
    <property type="entry name" value="FACT-Spt16_Nlob"/>
    <property type="match status" value="1"/>
</dbReference>
<dbReference type="GO" id="GO:0006368">
    <property type="term" value="P:transcription elongation by RNA polymerase II"/>
    <property type="evidence" value="ECO:0007669"/>
    <property type="project" value="TreeGrafter"/>
</dbReference>
<evidence type="ECO:0000256" key="9">
    <source>
        <dbReference type="ARBA" id="ARBA00023242"/>
    </source>
</evidence>
<feature type="domain" description="Histone chaperone RTT106/FACT complex subunit SPT16-like middle" evidence="15">
    <location>
        <begin position="809"/>
        <end position="899"/>
    </location>
</feature>
<keyword evidence="9 10" id="KW-0539">Nucleus</keyword>
<feature type="compositionally biased region" description="Basic and acidic residues" evidence="12">
    <location>
        <begin position="987"/>
        <end position="1011"/>
    </location>
</feature>
<dbReference type="InterPro" id="IPR036005">
    <property type="entry name" value="Creatinase/aminopeptidase-like"/>
</dbReference>
<dbReference type="InterPro" id="IPR040258">
    <property type="entry name" value="Spt16"/>
</dbReference>
<evidence type="ECO:0000256" key="12">
    <source>
        <dbReference type="SAM" id="MobiDB-lite"/>
    </source>
</evidence>
<dbReference type="Pfam" id="PF08512">
    <property type="entry name" value="Rttp106-like_middle"/>
    <property type="match status" value="1"/>
</dbReference>
<feature type="domain" description="FACT complex subunit SPT16 middle" evidence="14">
    <location>
        <begin position="534"/>
        <end position="692"/>
    </location>
</feature>
<feature type="domain" description="FACT complex subunit SPT16 N-terminal lobe" evidence="13">
    <location>
        <begin position="40"/>
        <end position="174"/>
    </location>
</feature>
<evidence type="ECO:0000256" key="1">
    <source>
        <dbReference type="ARBA" id="ARBA00010779"/>
    </source>
</evidence>
<dbReference type="GO" id="GO:0031491">
    <property type="term" value="F:nucleosome binding"/>
    <property type="evidence" value="ECO:0007669"/>
    <property type="project" value="TreeGrafter"/>
</dbReference>
<sequence length="1032" mass="117877">MSLTVDKNILLIGLQGFTLLGRKMTTSNLWIVLFFVLEQIKMNCPIQNLNRFRLAYLRLQRQSTWLFNCALPDTLLILTKNGIYFLGSDKKAQFFSPLESKENLNPFVPPFSTLVRNKTDKDKDNFEKLLGKLIDAGRHVGCFTKDKPDSAFAKAWDAGLKAKNLSVEDISLPFAKIFAVKDDKEIELLKHSAHATVNAWNYLRRKIVDIVDTEKRIKQSRLAEDLEKSMVNVQVQGELAKKNILEVCYCPIIQSGENCALKFSAQSPDKLLHFGSIASTLGARYSSYCTNVARTLMVMPTELMEQLYELLLTTEAAIIDALKPGRPISEAYEAGINHFKEQKPDYLQYLVKNFGFVTGIEFRESGLLINERCNHLVEKNMTFIVAVGLQNFPNKEAKDDDKKTCSIFISDTILVCEDGPNDILTIAAKNRLRSNSIRFREENAKSSKEVEETLSTRTKRSVVLQDQTRHKQTNEEKRKERQKELAEQMNKEAKERLLSNKSGTAEAKKAKKSNTSYKSEEKFPDEHEVEKLMIYVDKKHDTIIVPIFGIPVPFHISMVKNASLANEGDFSYLRINFTHPGSQIGKENPQFALAKYLKELSFKSSNVREPGEVNAPSLNLQNAARMIKELQKRFRTLEAEEREKEGAVKQDKLIISQNGKGNPKLKDLYVRPNIIAKRISGSLEAHVNGFRYTSLRGDKIDVLYNNIKHAFFQPCDNEMIILLHFHLKNPVLWGKKKYLDVQFYTEVGEITTDLGKYHHMQDRDDMQSEQMEREMRKKLNLAFQSFCDKVFRMTNEHVDFDTPFSELAFIGAPHRSSVKLQPTSSCLVHLTEWPPFVVTLDEVELVHFERVTGNTSTFDAVIVFKDYSRKPHSIGQIPSSSLDGIKDWLNSCDIRYSEGPMSLNWANIMRTVNDDPEAFFEDGGWNFLSAESDEGEENDVESDESSFHASEDETSASSDEDEEEEEGVSEEESESEASLDSEEEEGKDWSDLEEEAAKADRVKAREEDEHDKRHHQTKRKGVKSGPPPKRRR</sequence>
<dbReference type="Pfam" id="PF00557">
    <property type="entry name" value="Peptidase_M24"/>
    <property type="match status" value="1"/>
</dbReference>
<feature type="compositionally biased region" description="Basic and acidic residues" evidence="12">
    <location>
        <begin position="467"/>
        <end position="498"/>
    </location>
</feature>
<dbReference type="Gene3D" id="3.90.230.10">
    <property type="entry name" value="Creatinase/methionine aminopeptidase superfamily"/>
    <property type="match status" value="1"/>
</dbReference>
<comment type="similarity">
    <text evidence="1 10">Belongs to the peptidase M24 family. SPT16 subfamily.</text>
</comment>
<comment type="subcellular location">
    <subcellularLocation>
        <location evidence="10">Nucleus</location>
    </subcellularLocation>
    <subcellularLocation>
        <location evidence="10">Chromosome</location>
    </subcellularLocation>
</comment>
<dbReference type="FunFam" id="3.90.230.10:FF:000005">
    <property type="entry name" value="FACT complex subunit spt16"/>
    <property type="match status" value="1"/>
</dbReference>
<dbReference type="InterPro" id="IPR029149">
    <property type="entry name" value="Creatin/AminoP/Spt16_N"/>
</dbReference>
<organism evidence="16 17">
    <name type="scientific">Meloidogyne enterolobii</name>
    <name type="common">Root-knot nematode worm</name>
    <name type="synonym">Meloidogyne mayaguensis</name>
    <dbReference type="NCBI Taxonomy" id="390850"/>
    <lineage>
        <taxon>Eukaryota</taxon>
        <taxon>Metazoa</taxon>
        <taxon>Ecdysozoa</taxon>
        <taxon>Nematoda</taxon>
        <taxon>Chromadorea</taxon>
        <taxon>Rhabditida</taxon>
        <taxon>Tylenchina</taxon>
        <taxon>Tylenchomorpha</taxon>
        <taxon>Tylenchoidea</taxon>
        <taxon>Meloidogynidae</taxon>
        <taxon>Meloidogyninae</taxon>
        <taxon>Meloidogyne</taxon>
    </lineage>
</organism>